<name>A0A401XN69_9FLAO</name>
<dbReference type="Pfam" id="PF00276">
    <property type="entry name" value="Ribosomal_L23"/>
    <property type="match status" value="1"/>
</dbReference>
<accession>A0A401XN69</accession>
<dbReference type="GO" id="GO:0006412">
    <property type="term" value="P:translation"/>
    <property type="evidence" value="ECO:0007669"/>
    <property type="project" value="UniProtKB-UniRule"/>
</dbReference>
<dbReference type="OrthoDB" id="9797862at2"/>
<keyword evidence="3 4" id="KW-0687">Ribonucleoprotein</keyword>
<dbReference type="NCBIfam" id="NF004363">
    <property type="entry name" value="PRK05738.2-4"/>
    <property type="match status" value="1"/>
</dbReference>
<proteinExistence type="inferred from homology"/>
<keyword evidence="2 4" id="KW-0689">Ribosomal protein</keyword>
<dbReference type="AlphaFoldDB" id="A0A401XN69"/>
<evidence type="ECO:0000256" key="2">
    <source>
        <dbReference type="ARBA" id="ARBA00022980"/>
    </source>
</evidence>
<dbReference type="Gene3D" id="3.30.70.330">
    <property type="match status" value="1"/>
</dbReference>
<dbReference type="HAMAP" id="MF_01369_B">
    <property type="entry name" value="Ribosomal_uL23_B"/>
    <property type="match status" value="1"/>
</dbReference>
<reference evidence="5 6" key="1">
    <citation type="submission" date="2018-11" db="EMBL/GenBank/DDBJ databases">
        <title>Schleiferia aggregans sp. nov., a moderately thermophilic heterotrophic bacterium isolated from microbial mats at a terrestrial hot spring.</title>
        <authorList>
            <person name="Iino T."/>
            <person name="Ohkuma M."/>
            <person name="Haruta S."/>
        </authorList>
    </citation>
    <scope>NUCLEOTIDE SEQUENCE [LARGE SCALE GENOMIC DNA]</scope>
    <source>
        <strain evidence="5 6">LA</strain>
    </source>
</reference>
<dbReference type="GO" id="GO:0003735">
    <property type="term" value="F:structural constituent of ribosome"/>
    <property type="evidence" value="ECO:0007669"/>
    <property type="project" value="InterPro"/>
</dbReference>
<comment type="caution">
    <text evidence="5">The sequence shown here is derived from an EMBL/GenBank/DDBJ whole genome shotgun (WGS) entry which is preliminary data.</text>
</comment>
<protein>
    <recommendedName>
        <fullName evidence="4">Large ribosomal subunit protein uL23</fullName>
    </recommendedName>
</protein>
<dbReference type="GO" id="GO:0005840">
    <property type="term" value="C:ribosome"/>
    <property type="evidence" value="ECO:0007669"/>
    <property type="project" value="UniProtKB-KW"/>
</dbReference>
<dbReference type="GO" id="GO:1990904">
    <property type="term" value="C:ribonucleoprotein complex"/>
    <property type="evidence" value="ECO:0007669"/>
    <property type="project" value="UniProtKB-KW"/>
</dbReference>
<evidence type="ECO:0000256" key="3">
    <source>
        <dbReference type="ARBA" id="ARBA00023274"/>
    </source>
</evidence>
<evidence type="ECO:0000256" key="4">
    <source>
        <dbReference type="HAMAP-Rule" id="MF_01369"/>
    </source>
</evidence>
<keyword evidence="6" id="KW-1185">Reference proteome</keyword>
<keyword evidence="4" id="KW-0699">rRNA-binding</keyword>
<dbReference type="PANTHER" id="PTHR11620">
    <property type="entry name" value="60S RIBOSOMAL PROTEIN L23A"/>
    <property type="match status" value="1"/>
</dbReference>
<dbReference type="EMBL" id="BHZE01000023">
    <property type="protein sequence ID" value="GCD78432.1"/>
    <property type="molecule type" value="Genomic_DNA"/>
</dbReference>
<organism evidence="5 6">
    <name type="scientific">Thermaurantimonas aggregans</name>
    <dbReference type="NCBI Taxonomy" id="2173829"/>
    <lineage>
        <taxon>Bacteria</taxon>
        <taxon>Pseudomonadati</taxon>
        <taxon>Bacteroidota</taxon>
        <taxon>Flavobacteriia</taxon>
        <taxon>Flavobacteriales</taxon>
        <taxon>Schleiferiaceae</taxon>
        <taxon>Thermaurantimonas</taxon>
    </lineage>
</organism>
<dbReference type="InterPro" id="IPR012678">
    <property type="entry name" value="Ribosomal_uL23/eL15/eS24_sf"/>
</dbReference>
<evidence type="ECO:0000256" key="1">
    <source>
        <dbReference type="ARBA" id="ARBA00006700"/>
    </source>
</evidence>
<keyword evidence="4" id="KW-0694">RNA-binding</keyword>
<comment type="subunit">
    <text evidence="4">Part of the 50S ribosomal subunit. Contacts protein L29, and trigger factor when it is bound to the ribosome.</text>
</comment>
<dbReference type="SUPFAM" id="SSF54189">
    <property type="entry name" value="Ribosomal proteins S24e, L23 and L15e"/>
    <property type="match status" value="1"/>
</dbReference>
<dbReference type="GO" id="GO:0019843">
    <property type="term" value="F:rRNA binding"/>
    <property type="evidence" value="ECO:0007669"/>
    <property type="project" value="UniProtKB-UniRule"/>
</dbReference>
<evidence type="ECO:0000313" key="5">
    <source>
        <dbReference type="EMBL" id="GCD78432.1"/>
    </source>
</evidence>
<gene>
    <name evidence="4 5" type="primary">rplW</name>
    <name evidence="5" type="ORF">JCM31826_19140</name>
</gene>
<comment type="function">
    <text evidence="4">One of the early assembly proteins it binds 23S rRNA. One of the proteins that surrounds the polypeptide exit tunnel on the outside of the ribosome. Forms the main docking site for trigger factor binding to the ribosome.</text>
</comment>
<sequence>MSILIKPIITEKANRLSEKKGVYCFRVQTDANKIQIKKAIEEAYGVNVESVNTAIMPAKRVVKYTKAGMIQGRKPKFKKAYVKVRSGEVINIYENI</sequence>
<evidence type="ECO:0000313" key="6">
    <source>
        <dbReference type="Proteomes" id="UP000286715"/>
    </source>
</evidence>
<dbReference type="Proteomes" id="UP000286715">
    <property type="component" value="Unassembled WGS sequence"/>
</dbReference>
<comment type="similarity">
    <text evidence="1 4">Belongs to the universal ribosomal protein uL23 family.</text>
</comment>
<dbReference type="InterPro" id="IPR012677">
    <property type="entry name" value="Nucleotide-bd_a/b_plait_sf"/>
</dbReference>
<dbReference type="InterPro" id="IPR013025">
    <property type="entry name" value="Ribosomal_uL23-like"/>
</dbReference>
<dbReference type="RefSeq" id="WP_124398489.1">
    <property type="nucleotide sequence ID" value="NZ_BHZE01000023.1"/>
</dbReference>